<feature type="transmembrane region" description="Helical" evidence="8">
    <location>
        <begin position="425"/>
        <end position="444"/>
    </location>
</feature>
<feature type="transmembrane region" description="Helical" evidence="8">
    <location>
        <begin position="67"/>
        <end position="87"/>
    </location>
</feature>
<evidence type="ECO:0000256" key="3">
    <source>
        <dbReference type="ARBA" id="ARBA00022475"/>
    </source>
</evidence>
<dbReference type="Gene3D" id="1.20.1250.20">
    <property type="entry name" value="MFS general substrate transporter like domains"/>
    <property type="match status" value="1"/>
</dbReference>
<dbReference type="EMBL" id="JACCBT010000001">
    <property type="protein sequence ID" value="NYE14586.1"/>
    <property type="molecule type" value="Genomic_DNA"/>
</dbReference>
<dbReference type="InterPro" id="IPR036259">
    <property type="entry name" value="MFS_trans_sf"/>
</dbReference>
<feature type="transmembrane region" description="Helical" evidence="8">
    <location>
        <begin position="350"/>
        <end position="370"/>
    </location>
</feature>
<feature type="transmembrane region" description="Helical" evidence="8">
    <location>
        <begin position="155"/>
        <end position="180"/>
    </location>
</feature>
<dbReference type="Gene3D" id="1.20.1720.10">
    <property type="entry name" value="Multidrug resistance protein D"/>
    <property type="match status" value="1"/>
</dbReference>
<keyword evidence="6 8" id="KW-0472">Membrane</keyword>
<keyword evidence="3" id="KW-1003">Cell membrane</keyword>
<gene>
    <name evidence="10" type="ORF">BJ999_004882</name>
</gene>
<feature type="transmembrane region" description="Helical" evidence="8">
    <location>
        <begin position="382"/>
        <end position="404"/>
    </location>
</feature>
<evidence type="ECO:0000256" key="7">
    <source>
        <dbReference type="SAM" id="MobiDB-lite"/>
    </source>
</evidence>
<evidence type="ECO:0000256" key="2">
    <source>
        <dbReference type="ARBA" id="ARBA00022448"/>
    </source>
</evidence>
<dbReference type="GO" id="GO:0022857">
    <property type="term" value="F:transmembrane transporter activity"/>
    <property type="evidence" value="ECO:0007669"/>
    <property type="project" value="InterPro"/>
</dbReference>
<feature type="transmembrane region" description="Helical" evidence="8">
    <location>
        <begin position="247"/>
        <end position="264"/>
    </location>
</feature>
<dbReference type="PROSITE" id="PS50850">
    <property type="entry name" value="MFS"/>
    <property type="match status" value="1"/>
</dbReference>
<evidence type="ECO:0000256" key="4">
    <source>
        <dbReference type="ARBA" id="ARBA00022692"/>
    </source>
</evidence>
<evidence type="ECO:0000256" key="1">
    <source>
        <dbReference type="ARBA" id="ARBA00004651"/>
    </source>
</evidence>
<feature type="transmembrane region" description="Helical" evidence="8">
    <location>
        <begin position="320"/>
        <end position="338"/>
    </location>
</feature>
<keyword evidence="4 8" id="KW-0812">Transmembrane</keyword>
<comment type="subcellular location">
    <subcellularLocation>
        <location evidence="1">Cell membrane</location>
        <topology evidence="1">Multi-pass membrane protein</topology>
    </subcellularLocation>
</comment>
<organism evidence="10 11">
    <name type="scientific">Actinomadura citrea</name>
    <dbReference type="NCBI Taxonomy" id="46158"/>
    <lineage>
        <taxon>Bacteria</taxon>
        <taxon>Bacillati</taxon>
        <taxon>Actinomycetota</taxon>
        <taxon>Actinomycetes</taxon>
        <taxon>Streptosporangiales</taxon>
        <taxon>Thermomonosporaceae</taxon>
        <taxon>Actinomadura</taxon>
    </lineage>
</organism>
<dbReference type="AlphaFoldDB" id="A0A7Y9KEM5"/>
<dbReference type="Proteomes" id="UP000591272">
    <property type="component" value="Unassembled WGS sequence"/>
</dbReference>
<evidence type="ECO:0000256" key="8">
    <source>
        <dbReference type="SAM" id="Phobius"/>
    </source>
</evidence>
<dbReference type="InterPro" id="IPR020846">
    <property type="entry name" value="MFS_dom"/>
</dbReference>
<evidence type="ECO:0000256" key="6">
    <source>
        <dbReference type="ARBA" id="ARBA00023136"/>
    </source>
</evidence>
<feature type="region of interest" description="Disordered" evidence="7">
    <location>
        <begin position="494"/>
        <end position="520"/>
    </location>
</feature>
<dbReference type="PRINTS" id="PR01036">
    <property type="entry name" value="TCRTETB"/>
</dbReference>
<protein>
    <submittedName>
        <fullName evidence="10">EmrB/QacA subfamily drug resistance transporter</fullName>
    </submittedName>
</protein>
<dbReference type="RefSeq" id="WP_218935202.1">
    <property type="nucleotide sequence ID" value="NZ_BMRD01000033.1"/>
</dbReference>
<feature type="transmembrane region" description="Helical" evidence="8">
    <location>
        <begin position="186"/>
        <end position="205"/>
    </location>
</feature>
<name>A0A7Y9KEM5_9ACTN</name>
<evidence type="ECO:0000313" key="10">
    <source>
        <dbReference type="EMBL" id="NYE14586.1"/>
    </source>
</evidence>
<comment type="caution">
    <text evidence="10">The sequence shown here is derived from an EMBL/GenBank/DDBJ whole genome shotgun (WGS) entry which is preliminary data.</text>
</comment>
<feature type="transmembrane region" description="Helical" evidence="8">
    <location>
        <begin position="94"/>
        <end position="114"/>
    </location>
</feature>
<proteinExistence type="predicted"/>
<feature type="transmembrane region" description="Helical" evidence="8">
    <location>
        <begin position="27"/>
        <end position="47"/>
    </location>
</feature>
<feature type="transmembrane region" description="Helical" evidence="8">
    <location>
        <begin position="217"/>
        <end position="235"/>
    </location>
</feature>
<dbReference type="PANTHER" id="PTHR42718:SF46">
    <property type="entry name" value="BLR6921 PROTEIN"/>
    <property type="match status" value="1"/>
</dbReference>
<feature type="transmembrane region" description="Helical" evidence="8">
    <location>
        <begin position="120"/>
        <end position="143"/>
    </location>
</feature>
<sequence length="520" mass="53243">MPARSAVPVAGPGAGAAGTTDLDPRRWLVLAVIAAAQLMVVLDLTVMNLALPSAQRALDFSTADRQWVVTAYALSFGSLLLFCGRLADLAGRKATFLTGLVGFAAASAVGGASVDFSMLVTARACQGAFGALLAPSALSLLTTTFRDPGERARAFGVYGAVAAAGGGLGLLLGGALTSYLSWRWCMYVNLVFAAIAIIGGALLIGRQHRTPGGRLDVPGVVAVSGGMLCLVYGFSNAASHGWGTPSTWGFLAIGVVLLIVFAAWQARTAHPLLPPRIVLDRVRAGAYLTILISGAGTFGVFLFLVYYMQVTLGYSAVRSGLAMLPMVVLSGAMAVLGNTRLMPRFGPGPMVVAGMLLSSGAMVWLTRIGAHSGYGPALLGPLMVIGAGMGLIFGMAAATGTFGVEPRDAGVASASINTGQQLGGSIGTALLNTIAAGATSGYLADHLHGRPTPQMLQLAAVHGYTTVFWWCAGIFAAGALVCGVLLPRGPLTRPAEAAPREPSEEATAARQHGRTPSGYE</sequence>
<evidence type="ECO:0000256" key="5">
    <source>
        <dbReference type="ARBA" id="ARBA00022989"/>
    </source>
</evidence>
<feature type="domain" description="Major facilitator superfamily (MFS) profile" evidence="9">
    <location>
        <begin position="29"/>
        <end position="490"/>
    </location>
</feature>
<dbReference type="SUPFAM" id="SSF103473">
    <property type="entry name" value="MFS general substrate transporter"/>
    <property type="match status" value="1"/>
</dbReference>
<reference evidence="10 11" key="1">
    <citation type="submission" date="2020-07" db="EMBL/GenBank/DDBJ databases">
        <title>Sequencing the genomes of 1000 actinobacteria strains.</title>
        <authorList>
            <person name="Klenk H.-P."/>
        </authorList>
    </citation>
    <scope>NUCLEOTIDE SEQUENCE [LARGE SCALE GENOMIC DNA]</scope>
    <source>
        <strain evidence="10 11">DSM 43461</strain>
    </source>
</reference>
<dbReference type="PANTHER" id="PTHR42718">
    <property type="entry name" value="MAJOR FACILITATOR SUPERFAMILY MULTIDRUG TRANSPORTER MFSC"/>
    <property type="match status" value="1"/>
</dbReference>
<evidence type="ECO:0000313" key="11">
    <source>
        <dbReference type="Proteomes" id="UP000591272"/>
    </source>
</evidence>
<dbReference type="InterPro" id="IPR011701">
    <property type="entry name" value="MFS"/>
</dbReference>
<evidence type="ECO:0000259" key="9">
    <source>
        <dbReference type="PROSITE" id="PS50850"/>
    </source>
</evidence>
<dbReference type="Pfam" id="PF07690">
    <property type="entry name" value="MFS_1"/>
    <property type="match status" value="1"/>
</dbReference>
<keyword evidence="2" id="KW-0813">Transport</keyword>
<keyword evidence="11" id="KW-1185">Reference proteome</keyword>
<accession>A0A7Y9KEM5</accession>
<feature type="transmembrane region" description="Helical" evidence="8">
    <location>
        <begin position="285"/>
        <end position="308"/>
    </location>
</feature>
<dbReference type="CDD" id="cd17321">
    <property type="entry name" value="MFS_MMR_MDR_like"/>
    <property type="match status" value="1"/>
</dbReference>
<keyword evidence="5 8" id="KW-1133">Transmembrane helix</keyword>
<feature type="transmembrane region" description="Helical" evidence="8">
    <location>
        <begin position="464"/>
        <end position="486"/>
    </location>
</feature>
<dbReference type="GO" id="GO:0005886">
    <property type="term" value="C:plasma membrane"/>
    <property type="evidence" value="ECO:0007669"/>
    <property type="project" value="UniProtKB-SubCell"/>
</dbReference>